<evidence type="ECO:0000259" key="10">
    <source>
        <dbReference type="SMART" id="SM01254"/>
    </source>
</evidence>
<comment type="subcellular location">
    <subcellularLocation>
        <location evidence="1">Early endosome</location>
    </subcellularLocation>
</comment>
<evidence type="ECO:0000256" key="5">
    <source>
        <dbReference type="ARBA" id="ARBA00023054"/>
    </source>
</evidence>
<dbReference type="Proteomes" id="UP000792457">
    <property type="component" value="Unassembled WGS sequence"/>
</dbReference>
<keyword evidence="4" id="KW-0694">RNA-binding</keyword>
<dbReference type="InterPro" id="IPR019348">
    <property type="entry name" value="PPP1R21_six_helix"/>
</dbReference>
<feature type="non-terminal residue" evidence="11">
    <location>
        <position position="1"/>
    </location>
</feature>
<dbReference type="GO" id="GO:0016020">
    <property type="term" value="C:membrane"/>
    <property type="evidence" value="ECO:0007669"/>
    <property type="project" value="TreeGrafter"/>
</dbReference>
<reference evidence="11" key="2">
    <citation type="submission" date="2017-10" db="EMBL/GenBank/DDBJ databases">
        <title>Ladona fulva Genome sequencing and assembly.</title>
        <authorList>
            <person name="Murali S."/>
            <person name="Richards S."/>
            <person name="Bandaranaike D."/>
            <person name="Bellair M."/>
            <person name="Blankenburg K."/>
            <person name="Chao H."/>
            <person name="Dinh H."/>
            <person name="Doddapaneni H."/>
            <person name="Dugan-Rocha S."/>
            <person name="Elkadiri S."/>
            <person name="Gnanaolivu R."/>
            <person name="Hernandez B."/>
            <person name="Skinner E."/>
            <person name="Javaid M."/>
            <person name="Lee S."/>
            <person name="Li M."/>
            <person name="Ming W."/>
            <person name="Munidasa M."/>
            <person name="Muniz J."/>
            <person name="Nguyen L."/>
            <person name="Hughes D."/>
            <person name="Osuji N."/>
            <person name="Pu L.-L."/>
            <person name="Puazo M."/>
            <person name="Qu C."/>
            <person name="Quiroz J."/>
            <person name="Raj R."/>
            <person name="Weissenberger G."/>
            <person name="Xin Y."/>
            <person name="Zou X."/>
            <person name="Han Y."/>
            <person name="Worley K."/>
            <person name="Muzny D."/>
            <person name="Gibbs R."/>
        </authorList>
    </citation>
    <scope>NUCLEOTIDE SEQUENCE</scope>
    <source>
        <strain evidence="11">Sampled in the wild</strain>
    </source>
</reference>
<keyword evidence="5 9" id="KW-0175">Coiled coil</keyword>
<evidence type="ECO:0000256" key="1">
    <source>
        <dbReference type="ARBA" id="ARBA00004412"/>
    </source>
</evidence>
<comment type="caution">
    <text evidence="11">The sequence shown here is derived from an EMBL/GenBank/DDBJ whole genome shotgun (WGS) entry which is preliminary data.</text>
</comment>
<gene>
    <name evidence="11" type="ORF">J437_LFUL012596</name>
</gene>
<evidence type="ECO:0000256" key="8">
    <source>
        <dbReference type="ARBA" id="ARBA00044824"/>
    </source>
</evidence>
<accession>A0A8K0KCM7</accession>
<evidence type="ECO:0000256" key="2">
    <source>
        <dbReference type="ARBA" id="ARBA00020102"/>
    </source>
</evidence>
<proteinExistence type="predicted"/>
<feature type="coiled-coil region" evidence="9">
    <location>
        <begin position="54"/>
        <end position="88"/>
    </location>
</feature>
<dbReference type="AlphaFoldDB" id="A0A8K0KCM7"/>
<dbReference type="OrthoDB" id="5566667at2759"/>
<dbReference type="GO" id="GO:0005769">
    <property type="term" value="C:early endosome"/>
    <property type="evidence" value="ECO:0007669"/>
    <property type="project" value="UniProtKB-SubCell"/>
</dbReference>
<evidence type="ECO:0000256" key="6">
    <source>
        <dbReference type="ARBA" id="ARBA00031361"/>
    </source>
</evidence>
<evidence type="ECO:0000313" key="12">
    <source>
        <dbReference type="Proteomes" id="UP000792457"/>
    </source>
</evidence>
<feature type="coiled-coil region" evidence="9">
    <location>
        <begin position="139"/>
        <end position="212"/>
    </location>
</feature>
<dbReference type="PANTHER" id="PTHR21448:SF0">
    <property type="entry name" value="PROTEIN PHOSPHATASE 1 REGULATORY SUBUNIT 21"/>
    <property type="match status" value="1"/>
</dbReference>
<name>A0A8K0KCM7_LADFU</name>
<dbReference type="EMBL" id="KZ308637">
    <property type="protein sequence ID" value="KAG8232636.1"/>
    <property type="molecule type" value="Genomic_DNA"/>
</dbReference>
<dbReference type="InterPro" id="IPR040024">
    <property type="entry name" value="PPP1R21"/>
</dbReference>
<keyword evidence="3" id="KW-0967">Endosome</keyword>
<dbReference type="Pfam" id="PF10205">
    <property type="entry name" value="KLRAQ"/>
    <property type="match status" value="1"/>
</dbReference>
<evidence type="ECO:0000256" key="4">
    <source>
        <dbReference type="ARBA" id="ARBA00022884"/>
    </source>
</evidence>
<dbReference type="Pfam" id="PF10212">
    <property type="entry name" value="PPP1R21_helical"/>
    <property type="match status" value="1"/>
</dbReference>
<reference evidence="11" key="1">
    <citation type="submission" date="2013-04" db="EMBL/GenBank/DDBJ databases">
        <authorList>
            <person name="Qu J."/>
            <person name="Murali S.C."/>
            <person name="Bandaranaike D."/>
            <person name="Bellair M."/>
            <person name="Blankenburg K."/>
            <person name="Chao H."/>
            <person name="Dinh H."/>
            <person name="Doddapaneni H."/>
            <person name="Downs B."/>
            <person name="Dugan-Rocha S."/>
            <person name="Elkadiri S."/>
            <person name="Gnanaolivu R.D."/>
            <person name="Hernandez B."/>
            <person name="Javaid M."/>
            <person name="Jayaseelan J.C."/>
            <person name="Lee S."/>
            <person name="Li M."/>
            <person name="Ming W."/>
            <person name="Munidasa M."/>
            <person name="Muniz J."/>
            <person name="Nguyen L."/>
            <person name="Ongeri F."/>
            <person name="Osuji N."/>
            <person name="Pu L.-L."/>
            <person name="Puazo M."/>
            <person name="Qu C."/>
            <person name="Quiroz J."/>
            <person name="Raj R."/>
            <person name="Weissenberger G."/>
            <person name="Xin Y."/>
            <person name="Zou X."/>
            <person name="Han Y."/>
            <person name="Richards S."/>
            <person name="Worley K."/>
            <person name="Muzny D."/>
            <person name="Gibbs R."/>
        </authorList>
    </citation>
    <scope>NUCLEOTIDE SEQUENCE</scope>
    <source>
        <strain evidence="11">Sampled in the wild</strain>
    </source>
</reference>
<sequence length="357" mass="40977">MEGVPVDLQTKYQKLAAEYSKIRAQVGVLKKAVIEEQTRNSELKDVLKERDQSLRKADQEMDSLTFRNQQLTKRVTVLQDELDSFQIKFKKGKGKSSGGPQPSDYTNNVIDEEFQKKITENAELLSMMHEKDLSYQLQVSEMTERLEKLQHEVQKFKKCNNDAEENYRAVIVNLQSEKEKLETRLSAKEKELQKSSSQLFDLERKLKETEEGLRSNLDAANNIIINHLPFADKRLQELNELNVPQLDRRRQAWCLHLVAQVGSHVGDLATGLSDFHTYTEQRVAASSGSLSPLNAKFSAHLKDNARYLRALEQGYREFQNGLENDIIVALETIPSIQKFSSALSSYVTYLQKLLPYH</sequence>
<evidence type="ECO:0000256" key="3">
    <source>
        <dbReference type="ARBA" id="ARBA00022753"/>
    </source>
</evidence>
<keyword evidence="12" id="KW-1185">Reference proteome</keyword>
<dbReference type="GO" id="GO:0003723">
    <property type="term" value="F:RNA binding"/>
    <property type="evidence" value="ECO:0007669"/>
    <property type="project" value="UniProtKB-KW"/>
</dbReference>
<evidence type="ECO:0000313" key="11">
    <source>
        <dbReference type="EMBL" id="KAG8232636.1"/>
    </source>
</evidence>
<dbReference type="PANTHER" id="PTHR21448">
    <property type="entry name" value="SMOOTH MUSCLE MYOSIN HEAVY CHAIN-RELATED"/>
    <property type="match status" value="1"/>
</dbReference>
<dbReference type="InterPro" id="IPR019343">
    <property type="entry name" value="PPP1R21_N"/>
</dbReference>
<organism evidence="11 12">
    <name type="scientific">Ladona fulva</name>
    <name type="common">Scarce chaser dragonfly</name>
    <name type="synonym">Libellula fulva</name>
    <dbReference type="NCBI Taxonomy" id="123851"/>
    <lineage>
        <taxon>Eukaryota</taxon>
        <taxon>Metazoa</taxon>
        <taxon>Ecdysozoa</taxon>
        <taxon>Arthropoda</taxon>
        <taxon>Hexapoda</taxon>
        <taxon>Insecta</taxon>
        <taxon>Pterygota</taxon>
        <taxon>Palaeoptera</taxon>
        <taxon>Odonata</taxon>
        <taxon>Epiprocta</taxon>
        <taxon>Anisoptera</taxon>
        <taxon>Libelluloidea</taxon>
        <taxon>Libellulidae</taxon>
        <taxon>Ladona</taxon>
    </lineage>
</organism>
<evidence type="ECO:0000256" key="7">
    <source>
        <dbReference type="ARBA" id="ARBA00031617"/>
    </source>
</evidence>
<dbReference type="SMART" id="SM01254">
    <property type="entry name" value="KLRAQ"/>
    <property type="match status" value="1"/>
</dbReference>
<protein>
    <recommendedName>
        <fullName evidence="2">Protein phosphatase 1 regulatory subunit 21</fullName>
    </recommendedName>
    <alternativeName>
        <fullName evidence="7">Coiled-coil domain-containing protein 128</fullName>
    </alternativeName>
    <alternativeName>
        <fullName evidence="8">Ferry endosomal RAB5 effector complex subunit 2</fullName>
    </alternativeName>
    <alternativeName>
        <fullName evidence="6">KLRAQ motif-containing protein 1</fullName>
    </alternativeName>
</protein>
<feature type="domain" description="Protein phosphatase 1 regulatory subunit 21 N-terminal" evidence="10">
    <location>
        <begin position="13"/>
        <end position="114"/>
    </location>
</feature>
<evidence type="ECO:0000256" key="9">
    <source>
        <dbReference type="SAM" id="Coils"/>
    </source>
</evidence>